<proteinExistence type="predicted"/>
<name>A0A1Y0T074_9CAUD</name>
<dbReference type="EMBL" id="MF063068">
    <property type="protein sequence ID" value="ARV77336.1"/>
    <property type="molecule type" value="Genomic_DNA"/>
</dbReference>
<evidence type="ECO:0000313" key="1">
    <source>
        <dbReference type="EMBL" id="ARV77336.1"/>
    </source>
</evidence>
<organism evidence="1 2">
    <name type="scientific">Pseudomonas phage Noxifer</name>
    <dbReference type="NCBI Taxonomy" id="2006684"/>
    <lineage>
        <taxon>Viruses</taxon>
        <taxon>Duplodnaviria</taxon>
        <taxon>Heunggongvirae</taxon>
        <taxon>Uroviricota</taxon>
        <taxon>Caudoviricetes</taxon>
        <taxon>Chimalliviridae</taxon>
        <taxon>Noxifervirus</taxon>
        <taxon>Noxifervirus noxifer</taxon>
    </lineage>
</organism>
<gene>
    <name evidence="1" type="ORF">NOXIFER_167</name>
</gene>
<sequence>MPNVSLVGQSEAGGVISGPGSAKMSVAGLPVSLVGDDVNNHGPGLHAGPKMVSGSAKMTVGGIPVVIQGSAASCGHTASGNPKMVIGS</sequence>
<dbReference type="Pfam" id="PF05488">
    <property type="entry name" value="PAAR_motif"/>
    <property type="match status" value="1"/>
</dbReference>
<reference evidence="1 2" key="1">
    <citation type="submission" date="2017-05" db="EMBL/GenBank/DDBJ databases">
        <authorList>
            <person name="Song R."/>
            <person name="Chenine A.L."/>
            <person name="Ruprecht R.M."/>
        </authorList>
    </citation>
    <scope>NUCLEOTIDE SEQUENCE [LARGE SCALE GENOMIC DNA]</scope>
</reference>
<keyword evidence="2" id="KW-1185">Reference proteome</keyword>
<dbReference type="Proteomes" id="UP000224829">
    <property type="component" value="Segment"/>
</dbReference>
<protein>
    <submittedName>
        <fullName evidence="1">Uncharacterized protein</fullName>
    </submittedName>
</protein>
<evidence type="ECO:0000313" key="2">
    <source>
        <dbReference type="Proteomes" id="UP000224829"/>
    </source>
</evidence>
<dbReference type="OrthoDB" id="39812at10239"/>
<dbReference type="Gene3D" id="2.60.200.60">
    <property type="match status" value="1"/>
</dbReference>
<dbReference type="InterPro" id="IPR008727">
    <property type="entry name" value="PAAR_motif"/>
</dbReference>
<accession>A0A1Y0T074</accession>